<gene>
    <name evidence="2" type="ORF">WKW80_22230</name>
</gene>
<evidence type="ECO:0008006" key="4">
    <source>
        <dbReference type="Google" id="ProtNLM"/>
    </source>
</evidence>
<feature type="compositionally biased region" description="Low complexity" evidence="1">
    <location>
        <begin position="614"/>
        <end position="631"/>
    </location>
</feature>
<reference evidence="2 3" key="1">
    <citation type="submission" date="2024-03" db="EMBL/GenBank/DDBJ databases">
        <title>Novel species of the genus Variovorax.</title>
        <authorList>
            <person name="Liu Q."/>
            <person name="Xin Y.-H."/>
        </authorList>
    </citation>
    <scope>NUCLEOTIDE SEQUENCE [LARGE SCALE GENOMIC DNA]</scope>
    <source>
        <strain evidence="2 3">KACC 18501</strain>
    </source>
</reference>
<dbReference type="Proteomes" id="UP001363010">
    <property type="component" value="Unassembled WGS sequence"/>
</dbReference>
<dbReference type="Gene3D" id="3.40.50.200">
    <property type="entry name" value="Peptidase S8/S53 domain"/>
    <property type="match status" value="1"/>
</dbReference>
<feature type="compositionally biased region" description="Polar residues" evidence="1">
    <location>
        <begin position="652"/>
        <end position="666"/>
    </location>
</feature>
<comment type="caution">
    <text evidence="2">The sequence shown here is derived from an EMBL/GenBank/DDBJ whole genome shotgun (WGS) entry which is preliminary data.</text>
</comment>
<evidence type="ECO:0000313" key="2">
    <source>
        <dbReference type="EMBL" id="MEJ8824722.1"/>
    </source>
</evidence>
<evidence type="ECO:0000256" key="1">
    <source>
        <dbReference type="SAM" id="MobiDB-lite"/>
    </source>
</evidence>
<dbReference type="InterPro" id="IPR036852">
    <property type="entry name" value="Peptidase_S8/S53_dom_sf"/>
</dbReference>
<feature type="region of interest" description="Disordered" evidence="1">
    <location>
        <begin position="614"/>
        <end position="689"/>
    </location>
</feature>
<dbReference type="RefSeq" id="WP_340365748.1">
    <property type="nucleotide sequence ID" value="NZ_JBBKZV010000016.1"/>
</dbReference>
<accession>A0ABU8W5R8</accession>
<name>A0ABU8W5R8_9BURK</name>
<dbReference type="Gene3D" id="2.60.120.1290">
    <property type="match status" value="1"/>
</dbReference>
<evidence type="ECO:0000313" key="3">
    <source>
        <dbReference type="Proteomes" id="UP001363010"/>
    </source>
</evidence>
<dbReference type="EMBL" id="JBBKZV010000016">
    <property type="protein sequence ID" value="MEJ8824722.1"/>
    <property type="molecule type" value="Genomic_DNA"/>
</dbReference>
<protein>
    <recommendedName>
        <fullName evidence="4">Peptidase S8/S53 domain-containing protein</fullName>
    </recommendedName>
</protein>
<proteinExistence type="predicted"/>
<feature type="compositionally biased region" description="Basic residues" evidence="1">
    <location>
        <begin position="671"/>
        <end position="681"/>
    </location>
</feature>
<keyword evidence="3" id="KW-1185">Reference proteome</keyword>
<dbReference type="SUPFAM" id="SSF52743">
    <property type="entry name" value="Subtilisin-like"/>
    <property type="match status" value="1"/>
</dbReference>
<organism evidence="2 3">
    <name type="scientific">Variovorax humicola</name>
    <dbReference type="NCBI Taxonomy" id="1769758"/>
    <lineage>
        <taxon>Bacteria</taxon>
        <taxon>Pseudomonadati</taxon>
        <taxon>Pseudomonadota</taxon>
        <taxon>Betaproteobacteria</taxon>
        <taxon>Burkholderiales</taxon>
        <taxon>Comamonadaceae</taxon>
        <taxon>Variovorax</taxon>
    </lineage>
</organism>
<sequence>MLRCVGELHEKCDFADLVANQLLEARLIEGTRFFSGRIRATAEALEALNEIADFVLAEPGMWPVGAQRSAAAPAPAPASSGPRHARCPQKLVVGVIDGACGFANRAFCAGTKSRIDLFWDQGGPSAADPRWEAVPEAGYGRQLGKTALDNIASLLDDLDSSTGADDRRRIAEERSLYSQLQHATPADSDWSHGTHVLGTILSDLRNPANDSPLGEDSRPAVIYVQLPDAALRDTSGRWAAAYVLDGIQYILDHASEDDDARIVINLSLGAFAGPHDGSSILERAMDELATNAKYKDRLTLVVAAGNGARVVDDGTGVPKSCHARFTLDASGGIIASTASAASLAWDIDVQDTTESFVELWMPELAPAQKNLGLNVTLEGPGGLSSHGVAPGKDGKVSINGDAVAVVVNATGARRIPNGNGGMVLVAIGHTRDSGRTASAPAGRWQLTVTNNCDRPLTIDAWIERRDLPGELAGFRPQYGFVSNGQDFNSRGSLGTLANGRHTFVVGAADETKHGSAAYVASPYSSAGLEGNPSDRNARQVMRRGPDAYGAGERDGEGFFTGSQKSLAGTSVAAAQLTAAVAWVTAQGPAAKGLRERLGNFASARRKSAAQAAAGSSAALSGAPAQGAANPAPGRPPDPAEFFLIPPRHQKNETASSDARPSWTPKSSGVPAKRRRQIKPGKARAGEAQVTVVSTAPPAAVVRGH</sequence>